<comment type="caution">
    <text evidence="1">The sequence shown here is derived from an EMBL/GenBank/DDBJ whole genome shotgun (WGS) entry which is preliminary data.</text>
</comment>
<dbReference type="AlphaFoldDB" id="A0A9P7K6H0"/>
<dbReference type="InterPro" id="IPR035992">
    <property type="entry name" value="Ricin_B-like_lectins"/>
</dbReference>
<name>A0A9P7K6H0_9AGAR</name>
<dbReference type="Proteomes" id="UP000717328">
    <property type="component" value="Unassembled WGS sequence"/>
</dbReference>
<reference evidence="1" key="2">
    <citation type="submission" date="2021-10" db="EMBL/GenBank/DDBJ databases">
        <title>Phylogenomics reveals ancestral predisposition of the termite-cultivated fungus Termitomyces towards a domesticated lifestyle.</title>
        <authorList>
            <person name="Auxier B."/>
            <person name="Grum-Grzhimaylo A."/>
            <person name="Cardenas M.E."/>
            <person name="Lodge J.D."/>
            <person name="Laessoe T."/>
            <person name="Pedersen O."/>
            <person name="Smith M.E."/>
            <person name="Kuyper T.W."/>
            <person name="Franco-Molano E.A."/>
            <person name="Baroni T.J."/>
            <person name="Aanen D.K."/>
        </authorList>
    </citation>
    <scope>NUCLEOTIDE SEQUENCE</scope>
    <source>
        <strain evidence="1">D49</strain>
    </source>
</reference>
<organism evidence="1 2">
    <name type="scientific">Sphagnurus paluster</name>
    <dbReference type="NCBI Taxonomy" id="117069"/>
    <lineage>
        <taxon>Eukaryota</taxon>
        <taxon>Fungi</taxon>
        <taxon>Dikarya</taxon>
        <taxon>Basidiomycota</taxon>
        <taxon>Agaricomycotina</taxon>
        <taxon>Agaricomycetes</taxon>
        <taxon>Agaricomycetidae</taxon>
        <taxon>Agaricales</taxon>
        <taxon>Tricholomatineae</taxon>
        <taxon>Lyophyllaceae</taxon>
        <taxon>Sphagnurus</taxon>
    </lineage>
</organism>
<gene>
    <name evidence="1" type="ORF">H0H81_006756</name>
</gene>
<accession>A0A9P7K6H0</accession>
<proteinExistence type="predicted"/>
<keyword evidence="2" id="KW-1185">Reference proteome</keyword>
<evidence type="ECO:0000313" key="2">
    <source>
        <dbReference type="Proteomes" id="UP000717328"/>
    </source>
</evidence>
<protein>
    <submittedName>
        <fullName evidence="1">Uncharacterized protein</fullName>
    </submittedName>
</protein>
<reference evidence="1" key="1">
    <citation type="submission" date="2021-02" db="EMBL/GenBank/DDBJ databases">
        <authorList>
            <person name="Nieuwenhuis M."/>
            <person name="Van De Peppel L.J.J."/>
        </authorList>
    </citation>
    <scope>NUCLEOTIDE SEQUENCE</scope>
    <source>
        <strain evidence="1">D49</strain>
    </source>
</reference>
<dbReference type="Gene3D" id="2.80.10.50">
    <property type="match status" value="1"/>
</dbReference>
<dbReference type="SUPFAM" id="SSF50370">
    <property type="entry name" value="Ricin B-like lectins"/>
    <property type="match status" value="1"/>
</dbReference>
<sequence length="101" mass="11271">MTVGGIQHIRSIKHPNLQLDFHGLDVVAGTVGHPNQPGSQKWDIKAEHGFYVIQNVLTNKYLTPSGHVSLDDNPTSWALRTEDGKHYMYEVSRAPSYWGSA</sequence>
<dbReference type="EMBL" id="JABCKI010005890">
    <property type="protein sequence ID" value="KAG5636811.1"/>
    <property type="molecule type" value="Genomic_DNA"/>
</dbReference>
<evidence type="ECO:0000313" key="1">
    <source>
        <dbReference type="EMBL" id="KAG5636811.1"/>
    </source>
</evidence>